<evidence type="ECO:0000256" key="1">
    <source>
        <dbReference type="SAM" id="MobiDB-lite"/>
    </source>
</evidence>
<dbReference type="OMA" id="VWLSNGV"/>
<feature type="compositionally biased region" description="Basic and acidic residues" evidence="1">
    <location>
        <begin position="289"/>
        <end position="301"/>
    </location>
</feature>
<reference evidence="3" key="1">
    <citation type="journal article" date="2021" name="G3 (Bethesda)">
        <title>Chromosome assembled and annotated genome sequence of Aspergillus flavus NRRL 3357.</title>
        <authorList>
            <person name="Skerker J.M."/>
            <person name="Pianalto K.M."/>
            <person name="Mondo S.J."/>
            <person name="Yang K."/>
            <person name="Arkin A.P."/>
            <person name="Keller N.P."/>
            <person name="Grigoriev I.V."/>
            <person name="Louise Glass N.L."/>
        </authorList>
    </citation>
    <scope>NUCLEOTIDE SEQUENCE [LARGE SCALE GENOMIC DNA]</scope>
    <source>
        <strain evidence="3">ATCC 200026 / FGSC A1120 / IAM 13836 / NRRL 3357 / JCM 12722 / SRRC 167</strain>
    </source>
</reference>
<dbReference type="InterPro" id="IPR043131">
    <property type="entry name" value="BCAT-like_N"/>
</dbReference>
<protein>
    <submittedName>
        <fullName evidence="2">Aminotransferase class IV-domain-containing protein</fullName>
    </submittedName>
</protein>
<gene>
    <name evidence="2" type="ORF">F9C07_6847</name>
</gene>
<dbReference type="VEuPathDB" id="FungiDB:AFLA_005293"/>
<dbReference type="Proteomes" id="UP000596276">
    <property type="component" value="Chromosome 5"/>
</dbReference>
<sequence>MQRKPITPTTKGYSVPCFLHNISVDGEYQEPACNARYRMKFYHVHLYPMLSSLFLYDRSCALFAPDPWPVEHCNPDITPFNVGYQPIRPMAMASTPSTASSDSFQIISSLRYDPSIPRAIGGRTAEPRLLATPYYLLPYHQDRLLNAAICFNWTKAIEFLRQDLGQFTQILDTFIPDKSESWRLRIVIDSSGACKVEANPTASMNPLNLLYPSQEMSQPDTWRVYVDSEPTTPSDFTMHKTTARGDYTAARHRSGILSPQEQAEVLVVNPKGEVMEGSITTPYFRRRRPSSEKDGASKDAGPEWVTPPLLSGGNAGTTRRYALTEGFCTEEVVTVADLVDGEECWLSNGVRGFIPGRIVLMDPKGPGRVPPPR</sequence>
<dbReference type="AlphaFoldDB" id="A0A7U2MGY5"/>
<evidence type="ECO:0000313" key="2">
    <source>
        <dbReference type="EMBL" id="QRD83551.1"/>
    </source>
</evidence>
<proteinExistence type="predicted"/>
<dbReference type="SUPFAM" id="SSF56752">
    <property type="entry name" value="D-aminoacid aminotransferase-like PLP-dependent enzymes"/>
    <property type="match status" value="1"/>
</dbReference>
<dbReference type="Gene3D" id="3.30.470.10">
    <property type="match status" value="1"/>
</dbReference>
<dbReference type="VEuPathDB" id="FungiDB:F9C07_6847"/>
<dbReference type="InterPro" id="IPR036038">
    <property type="entry name" value="Aminotransferase-like"/>
</dbReference>
<organism evidence="2 3">
    <name type="scientific">Aspergillus flavus (strain ATCC 200026 / FGSC A1120 / IAM 13836 / NRRL 3357 / JCM 12722 / SRRC 167)</name>
    <dbReference type="NCBI Taxonomy" id="332952"/>
    <lineage>
        <taxon>Eukaryota</taxon>
        <taxon>Fungi</taxon>
        <taxon>Dikarya</taxon>
        <taxon>Ascomycota</taxon>
        <taxon>Pezizomycotina</taxon>
        <taxon>Eurotiomycetes</taxon>
        <taxon>Eurotiomycetidae</taxon>
        <taxon>Eurotiales</taxon>
        <taxon>Aspergillaceae</taxon>
        <taxon>Aspergillus</taxon>
        <taxon>Aspergillus subgen. Circumdati</taxon>
    </lineage>
</organism>
<dbReference type="Gene3D" id="3.20.10.10">
    <property type="entry name" value="D-amino Acid Aminotransferase, subunit A, domain 2"/>
    <property type="match status" value="1"/>
</dbReference>
<name>A0A7U2MGY5_ASPFN</name>
<dbReference type="EMBL" id="CP044621">
    <property type="protein sequence ID" value="QRD83551.1"/>
    <property type="molecule type" value="Genomic_DNA"/>
</dbReference>
<dbReference type="Pfam" id="PF01063">
    <property type="entry name" value="Aminotran_4"/>
    <property type="match status" value="1"/>
</dbReference>
<dbReference type="GO" id="GO:0008483">
    <property type="term" value="F:transaminase activity"/>
    <property type="evidence" value="ECO:0007669"/>
    <property type="project" value="UniProtKB-KW"/>
</dbReference>
<dbReference type="InterPro" id="IPR001544">
    <property type="entry name" value="Aminotrans_IV"/>
</dbReference>
<dbReference type="InterPro" id="IPR043132">
    <property type="entry name" value="BCAT-like_C"/>
</dbReference>
<keyword evidence="3" id="KW-1185">Reference proteome</keyword>
<feature type="region of interest" description="Disordered" evidence="1">
    <location>
        <begin position="282"/>
        <end position="315"/>
    </location>
</feature>
<keyword evidence="2" id="KW-0032">Aminotransferase</keyword>
<keyword evidence="2" id="KW-0808">Transferase</keyword>
<evidence type="ECO:0000313" key="3">
    <source>
        <dbReference type="Proteomes" id="UP000596276"/>
    </source>
</evidence>
<accession>A0A7U2MGY5</accession>